<dbReference type="Gene3D" id="1.10.10.10">
    <property type="entry name" value="Winged helix-like DNA-binding domain superfamily/Winged helix DNA-binding domain"/>
    <property type="match status" value="1"/>
</dbReference>
<protein>
    <submittedName>
        <fullName evidence="2">MarR family transcriptional regulator</fullName>
    </submittedName>
</protein>
<evidence type="ECO:0000313" key="2">
    <source>
        <dbReference type="EMBL" id="RSD16824.1"/>
    </source>
</evidence>
<comment type="caution">
    <text evidence="2">The sequence shown here is derived from an EMBL/GenBank/DDBJ whole genome shotgun (WGS) entry which is preliminary data.</text>
</comment>
<dbReference type="OrthoDB" id="4807076at2"/>
<accession>A0A3R9DIS7</accession>
<dbReference type="InterPro" id="IPR000835">
    <property type="entry name" value="HTH_MarR-typ"/>
</dbReference>
<dbReference type="PROSITE" id="PS50995">
    <property type="entry name" value="HTH_MARR_2"/>
    <property type="match status" value="1"/>
</dbReference>
<dbReference type="GO" id="GO:0003700">
    <property type="term" value="F:DNA-binding transcription factor activity"/>
    <property type="evidence" value="ECO:0007669"/>
    <property type="project" value="InterPro"/>
</dbReference>
<dbReference type="GO" id="GO:0006950">
    <property type="term" value="P:response to stress"/>
    <property type="evidence" value="ECO:0007669"/>
    <property type="project" value="TreeGrafter"/>
</dbReference>
<evidence type="ECO:0000313" key="3">
    <source>
        <dbReference type="Proteomes" id="UP000267081"/>
    </source>
</evidence>
<dbReference type="InterPro" id="IPR039422">
    <property type="entry name" value="MarR/SlyA-like"/>
</dbReference>
<dbReference type="SUPFAM" id="SSF46785">
    <property type="entry name" value="Winged helix' DNA-binding domain"/>
    <property type="match status" value="1"/>
</dbReference>
<name>A0A3R9DIS7_9PSEU</name>
<gene>
    <name evidence="2" type="ORF">EIY87_21385</name>
</gene>
<dbReference type="EMBL" id="RSEC01000047">
    <property type="protein sequence ID" value="RSD16824.1"/>
    <property type="molecule type" value="Genomic_DNA"/>
</dbReference>
<dbReference type="Proteomes" id="UP000267081">
    <property type="component" value="Unassembled WGS sequence"/>
</dbReference>
<dbReference type="PANTHER" id="PTHR33164:SF43">
    <property type="entry name" value="HTH-TYPE TRANSCRIPTIONAL REPRESSOR YETL"/>
    <property type="match status" value="1"/>
</dbReference>
<sequence length="182" mass="19649">MNDVSDAAFGRDADDRLFSPGVRAALAGFAVDGDTGALEAAAAVRTAARALDQLRSRGTDNRGLSPGALDILIRVAGREAGTNVKDLAASAGVSSRNVTGLVDTLERAGLAERVPDTRDRRSVLVRITPDGRTWLEDFRRPSQAAMAAVFRGFTPEEMAVLRHLCLRLVENHQHLARYLEDR</sequence>
<proteinExistence type="predicted"/>
<dbReference type="InterPro" id="IPR036388">
    <property type="entry name" value="WH-like_DNA-bd_sf"/>
</dbReference>
<dbReference type="InterPro" id="IPR036390">
    <property type="entry name" value="WH_DNA-bd_sf"/>
</dbReference>
<dbReference type="PRINTS" id="PR00598">
    <property type="entry name" value="HTHMARR"/>
</dbReference>
<organism evidence="2 3">
    <name type="scientific">Amycolatopsis eburnea</name>
    <dbReference type="NCBI Taxonomy" id="2267691"/>
    <lineage>
        <taxon>Bacteria</taxon>
        <taxon>Bacillati</taxon>
        <taxon>Actinomycetota</taxon>
        <taxon>Actinomycetes</taxon>
        <taxon>Pseudonocardiales</taxon>
        <taxon>Pseudonocardiaceae</taxon>
        <taxon>Amycolatopsis</taxon>
    </lineage>
</organism>
<dbReference type="RefSeq" id="WP_125310979.1">
    <property type="nucleotide sequence ID" value="NZ_RSEC01000047.1"/>
</dbReference>
<reference evidence="2 3" key="1">
    <citation type="submission" date="2018-12" db="EMBL/GenBank/DDBJ databases">
        <title>Amycolatopsis eburnea sp. nov. actinomycete associate with arbuscular mycorrhiza fungal spore.</title>
        <authorList>
            <person name="Lumyong S."/>
            <person name="Chaiya L."/>
        </authorList>
    </citation>
    <scope>NUCLEOTIDE SEQUENCE [LARGE SCALE GENOMIC DNA]</scope>
    <source>
        <strain evidence="2 3">GLM-1</strain>
    </source>
</reference>
<dbReference type="PANTHER" id="PTHR33164">
    <property type="entry name" value="TRANSCRIPTIONAL REGULATOR, MARR FAMILY"/>
    <property type="match status" value="1"/>
</dbReference>
<feature type="domain" description="HTH marR-type" evidence="1">
    <location>
        <begin position="37"/>
        <end position="170"/>
    </location>
</feature>
<dbReference type="Pfam" id="PF01047">
    <property type="entry name" value="MarR"/>
    <property type="match status" value="1"/>
</dbReference>
<dbReference type="SMART" id="SM00347">
    <property type="entry name" value="HTH_MARR"/>
    <property type="match status" value="1"/>
</dbReference>
<evidence type="ECO:0000259" key="1">
    <source>
        <dbReference type="PROSITE" id="PS50995"/>
    </source>
</evidence>
<dbReference type="AlphaFoldDB" id="A0A3R9DIS7"/>
<keyword evidence="3" id="KW-1185">Reference proteome</keyword>